<dbReference type="Proteomes" id="UP000295805">
    <property type="component" value="Unassembled WGS sequence"/>
</dbReference>
<dbReference type="InterPro" id="IPR014767">
    <property type="entry name" value="DAD_dom"/>
</dbReference>
<evidence type="ECO:0000313" key="3">
    <source>
        <dbReference type="EMBL" id="TCW25444.1"/>
    </source>
</evidence>
<dbReference type="GeneID" id="89531352"/>
<feature type="compositionally biased region" description="Basic and acidic residues" evidence="1">
    <location>
        <begin position="309"/>
        <end position="323"/>
    </location>
</feature>
<dbReference type="EMBL" id="SMCX01000004">
    <property type="protein sequence ID" value="TCW25444.1"/>
    <property type="molecule type" value="Genomic_DNA"/>
</dbReference>
<accession>A0A4R3ZXG6</accession>
<proteinExistence type="predicted"/>
<sequence length="323" mass="34181">MRVLIVGWSSPLHGEATAGDVLAMEAVARRLTADGIGHDTAWSAVMCPPGGLRLDDVDPARYTHVVFVCGPASGDAAVEMLDRFPRCRRIAVGVSVVDHADPLLDRLDAVIARDAPGSTARPDLATHVPPPAVPVVGVYLTGGQQEYGDRRRHEAVIGALTDWLGGLDAALLPLETRLDPRDWRLPSTPGQVSSVIARMDAVVTMRMHGLVLALQAGVPALAIDPISGGGKVSAQAAAWDWPAVVGADDLGAGAPGADAFTADGLGAPGPGETVLDHWWRWCLSPDGRATAHRRADDRPSDDMLDDLMEALRSRPEARRRESL</sequence>
<evidence type="ECO:0000256" key="1">
    <source>
        <dbReference type="SAM" id="MobiDB-lite"/>
    </source>
</evidence>
<dbReference type="InterPro" id="IPR007345">
    <property type="entry name" value="Polysacch_pyruvyl_Trfase"/>
</dbReference>
<protein>
    <submittedName>
        <fullName evidence="3">Polysaccharide pyruvyl transferase</fullName>
    </submittedName>
</protein>
<feature type="region of interest" description="Disordered" evidence="1">
    <location>
        <begin position="288"/>
        <end position="323"/>
    </location>
</feature>
<dbReference type="GO" id="GO:0016740">
    <property type="term" value="F:transferase activity"/>
    <property type="evidence" value="ECO:0007669"/>
    <property type="project" value="UniProtKB-KW"/>
</dbReference>
<evidence type="ECO:0000313" key="4">
    <source>
        <dbReference type="Proteomes" id="UP000295805"/>
    </source>
</evidence>
<dbReference type="RefSeq" id="WP_131885296.1">
    <property type="nucleotide sequence ID" value="NZ_CP143053.1"/>
</dbReference>
<dbReference type="AlphaFoldDB" id="A0A4R3ZXG6"/>
<dbReference type="Pfam" id="PF04230">
    <property type="entry name" value="PS_pyruv_trans"/>
    <property type="match status" value="1"/>
</dbReference>
<reference evidence="3 4" key="1">
    <citation type="submission" date="2019-03" db="EMBL/GenBank/DDBJ databases">
        <title>Root nodule microbial communities of legume samples collected from USA, Mexico and Botswana.</title>
        <authorList>
            <person name="Hirsch A."/>
        </authorList>
    </citation>
    <scope>NUCLEOTIDE SEQUENCE [LARGE SCALE GENOMIC DNA]</scope>
    <source>
        <strain evidence="3 4">55</strain>
    </source>
</reference>
<name>A0A4R3ZXG6_9ACTN</name>
<dbReference type="PROSITE" id="PS51231">
    <property type="entry name" value="DAD"/>
    <property type="match status" value="1"/>
</dbReference>
<keyword evidence="3" id="KW-0808">Transferase</keyword>
<comment type="caution">
    <text evidence="3">The sequence shown here is derived from an EMBL/GenBank/DDBJ whole genome shotgun (WGS) entry which is preliminary data.</text>
</comment>
<organism evidence="3 4">
    <name type="scientific">Dietzia cinnamea</name>
    <dbReference type="NCBI Taxonomy" id="321318"/>
    <lineage>
        <taxon>Bacteria</taxon>
        <taxon>Bacillati</taxon>
        <taxon>Actinomycetota</taxon>
        <taxon>Actinomycetes</taxon>
        <taxon>Mycobacteriales</taxon>
        <taxon>Dietziaceae</taxon>
        <taxon>Dietzia</taxon>
    </lineage>
</organism>
<gene>
    <name evidence="3" type="ORF">EDD19_104163</name>
</gene>
<feature type="domain" description="DAD" evidence="2">
    <location>
        <begin position="296"/>
        <end position="322"/>
    </location>
</feature>
<evidence type="ECO:0000259" key="2">
    <source>
        <dbReference type="PROSITE" id="PS51231"/>
    </source>
</evidence>